<dbReference type="Proteomes" id="UP000309872">
    <property type="component" value="Unassembled WGS sequence"/>
</dbReference>
<reference evidence="1 2" key="1">
    <citation type="submission" date="2019-04" db="EMBL/GenBank/DDBJ databases">
        <title>Sphingobacterium olei sp. nov., isolated from oil-contaminated soil.</title>
        <authorList>
            <person name="Liu B."/>
        </authorList>
    </citation>
    <scope>NUCLEOTIDE SEQUENCE [LARGE SCALE GENOMIC DNA]</scope>
    <source>
        <strain evidence="1 2">Y3L14</strain>
    </source>
</reference>
<accession>A0A4U0H575</accession>
<comment type="caution">
    <text evidence="1">The sequence shown here is derived from an EMBL/GenBank/DDBJ whole genome shotgun (WGS) entry which is preliminary data.</text>
</comment>
<protein>
    <submittedName>
        <fullName evidence="1">Uncharacterized protein</fullName>
    </submittedName>
</protein>
<gene>
    <name evidence="1" type="ORF">FAZ19_09980</name>
</gene>
<keyword evidence="2" id="KW-1185">Reference proteome</keyword>
<dbReference type="RefSeq" id="WP_136820591.1">
    <property type="nucleotide sequence ID" value="NZ_BMJX01000003.1"/>
</dbReference>
<dbReference type="AlphaFoldDB" id="A0A4U0H575"/>
<dbReference type="OrthoDB" id="983080at2"/>
<organism evidence="1 2">
    <name type="scientific">Sphingobacterium alkalisoli</name>
    <dbReference type="NCBI Taxonomy" id="1874115"/>
    <lineage>
        <taxon>Bacteria</taxon>
        <taxon>Pseudomonadati</taxon>
        <taxon>Bacteroidota</taxon>
        <taxon>Sphingobacteriia</taxon>
        <taxon>Sphingobacteriales</taxon>
        <taxon>Sphingobacteriaceae</taxon>
        <taxon>Sphingobacterium</taxon>
    </lineage>
</organism>
<evidence type="ECO:0000313" key="2">
    <source>
        <dbReference type="Proteomes" id="UP000309872"/>
    </source>
</evidence>
<proteinExistence type="predicted"/>
<sequence>MRRKRFLVVLIFAITILLVYAYLKKTNFIEIDACLDRGGRWNYQTEECETTSDRTIDAQKMD</sequence>
<name>A0A4U0H575_9SPHI</name>
<dbReference type="EMBL" id="SUKA01000003">
    <property type="protein sequence ID" value="TJY65462.1"/>
    <property type="molecule type" value="Genomic_DNA"/>
</dbReference>
<evidence type="ECO:0000313" key="1">
    <source>
        <dbReference type="EMBL" id="TJY65462.1"/>
    </source>
</evidence>